<reference evidence="2" key="1">
    <citation type="submission" date="2016-07" db="EMBL/GenBank/DDBJ databases">
        <authorList>
            <person name="Florea S."/>
            <person name="Webb J.S."/>
            <person name="Jaromczyk J."/>
            <person name="Schardl C.L."/>
        </authorList>
    </citation>
    <scope>NUCLEOTIDE SEQUENCE [LARGE SCALE GENOMIC DNA]</scope>
    <source>
        <strain evidence="2">CY1</strain>
    </source>
</reference>
<keyword evidence="2" id="KW-1185">Reference proteome</keyword>
<evidence type="ECO:0000313" key="2">
    <source>
        <dbReference type="Proteomes" id="UP000190626"/>
    </source>
</evidence>
<dbReference type="EMBL" id="MBTG01000001">
    <property type="protein sequence ID" value="OPH61701.1"/>
    <property type="molecule type" value="Genomic_DNA"/>
</dbReference>
<proteinExistence type="predicted"/>
<evidence type="ECO:0000313" key="1">
    <source>
        <dbReference type="EMBL" id="OPH61701.1"/>
    </source>
</evidence>
<comment type="caution">
    <text evidence="1">The sequence shown here is derived from an EMBL/GenBank/DDBJ whole genome shotgun (WGS) entry which is preliminary data.</text>
</comment>
<dbReference type="Gene3D" id="1.10.10.10">
    <property type="entry name" value="Winged helix-like DNA-binding domain superfamily/Winged helix DNA-binding domain"/>
    <property type="match status" value="1"/>
</dbReference>
<gene>
    <name evidence="1" type="ORF">BC351_00215</name>
</gene>
<dbReference type="InterPro" id="IPR036390">
    <property type="entry name" value="WH_DNA-bd_sf"/>
</dbReference>
<dbReference type="AlphaFoldDB" id="A0A1V4HS00"/>
<dbReference type="SUPFAM" id="SSF46785">
    <property type="entry name" value="Winged helix' DNA-binding domain"/>
    <property type="match status" value="1"/>
</dbReference>
<dbReference type="RefSeq" id="WP_079408697.1">
    <property type="nucleotide sequence ID" value="NZ_MBTG01000001.1"/>
</dbReference>
<sequence length="216" mass="25309">MDLEIIEQNDEFIIDAEYHLIDGQFVNTDGEIIQKEILKKSIEKQKLDDFYEAISTMNSLGINSNLRLIRARNGAKYFCIKIKENYTFNKVFRVDMRWLLENVALSDRAQIFLFRFQHYLHFPSNSIVVNSEHPTVEKLGEMMGVKENVTRKTLNELEKQGIIKTQQIANRRIVYFNPFLISSGGIIDVDTYRLFESSIYNSNNKFHITKRNVDGK</sequence>
<name>A0A1V4HS00_9BACL</name>
<dbReference type="InterPro" id="IPR036388">
    <property type="entry name" value="WH-like_DNA-bd_sf"/>
</dbReference>
<evidence type="ECO:0008006" key="3">
    <source>
        <dbReference type="Google" id="ProtNLM"/>
    </source>
</evidence>
<accession>A0A1V4HS00</accession>
<dbReference type="Proteomes" id="UP000190626">
    <property type="component" value="Unassembled WGS sequence"/>
</dbReference>
<dbReference type="STRING" id="1469647.BC351_00215"/>
<dbReference type="OrthoDB" id="2913532at2"/>
<protein>
    <recommendedName>
        <fullName evidence="3">HTH crp-type domain-containing protein</fullName>
    </recommendedName>
</protein>
<organism evidence="1 2">
    <name type="scientific">Paenibacillus ferrarius</name>
    <dbReference type="NCBI Taxonomy" id="1469647"/>
    <lineage>
        <taxon>Bacteria</taxon>
        <taxon>Bacillati</taxon>
        <taxon>Bacillota</taxon>
        <taxon>Bacilli</taxon>
        <taxon>Bacillales</taxon>
        <taxon>Paenibacillaceae</taxon>
        <taxon>Paenibacillus</taxon>
    </lineage>
</organism>